<dbReference type="SUPFAM" id="SSF57667">
    <property type="entry name" value="beta-beta-alpha zinc fingers"/>
    <property type="match status" value="2"/>
</dbReference>
<dbReference type="EMBL" id="KZ155825">
    <property type="protein sequence ID" value="OUS44254.1"/>
    <property type="molecule type" value="Genomic_DNA"/>
</dbReference>
<dbReference type="PROSITE" id="PS50157">
    <property type="entry name" value="ZINC_FINGER_C2H2_2"/>
    <property type="match status" value="1"/>
</dbReference>
<proteinExistence type="predicted"/>
<dbReference type="PROSITE" id="PS00028">
    <property type="entry name" value="ZINC_FINGER_C2H2_1"/>
    <property type="match status" value="2"/>
</dbReference>
<evidence type="ECO:0000256" key="1">
    <source>
        <dbReference type="PROSITE-ProRule" id="PRU00042"/>
    </source>
</evidence>
<feature type="non-terminal residue" evidence="4">
    <location>
        <position position="1"/>
    </location>
</feature>
<feature type="region of interest" description="Disordered" evidence="2">
    <location>
        <begin position="60"/>
        <end position="97"/>
    </location>
</feature>
<dbReference type="AlphaFoldDB" id="A0A1Y5I7P4"/>
<dbReference type="GO" id="GO:0008270">
    <property type="term" value="F:zinc ion binding"/>
    <property type="evidence" value="ECO:0007669"/>
    <property type="project" value="UniProtKB-KW"/>
</dbReference>
<dbReference type="SMART" id="SM00451">
    <property type="entry name" value="ZnF_U1"/>
    <property type="match status" value="2"/>
</dbReference>
<name>A0A1Y5I7P4_OSTTA</name>
<keyword evidence="1" id="KW-0863">Zinc-finger</keyword>
<organism evidence="4">
    <name type="scientific">Ostreococcus tauri</name>
    <name type="common">Marine green alga</name>
    <dbReference type="NCBI Taxonomy" id="70448"/>
    <lineage>
        <taxon>Eukaryota</taxon>
        <taxon>Viridiplantae</taxon>
        <taxon>Chlorophyta</taxon>
        <taxon>Mamiellophyceae</taxon>
        <taxon>Mamiellales</taxon>
        <taxon>Bathycoccaceae</taxon>
        <taxon>Ostreococcus</taxon>
    </lineage>
</organism>
<evidence type="ECO:0000313" key="4">
    <source>
        <dbReference type="EMBL" id="OUS44254.1"/>
    </source>
</evidence>
<dbReference type="InterPro" id="IPR052644">
    <property type="entry name" value="ZMAT3"/>
</dbReference>
<protein>
    <recommendedName>
        <fullName evidence="3">C2H2-type domain-containing protein</fullName>
    </recommendedName>
</protein>
<accession>A0A1Y5I7P4</accession>
<reference evidence="4" key="1">
    <citation type="submission" date="2017-04" db="EMBL/GenBank/DDBJ databases">
        <title>Population genomics of picophytoplankton unveils novel chromosome hypervariability.</title>
        <authorList>
            <consortium name="DOE Joint Genome Institute"/>
            <person name="Blanc-Mathieu R."/>
            <person name="Krasovec M."/>
            <person name="Hebrard M."/>
            <person name="Yau S."/>
            <person name="Desgranges E."/>
            <person name="Martin J."/>
            <person name="Schackwitz W."/>
            <person name="Kuo A."/>
            <person name="Salin G."/>
            <person name="Donnadieu C."/>
            <person name="Desdevises Y."/>
            <person name="Sanchez-Ferandin S."/>
            <person name="Moreau H."/>
            <person name="Rivals E."/>
            <person name="Grigoriev I.V."/>
            <person name="Grimsley N."/>
            <person name="Eyre-Walker A."/>
            <person name="Piganeau G."/>
        </authorList>
    </citation>
    <scope>NUCLEOTIDE SEQUENCE [LARGE SCALE GENOMIC DNA]</scope>
    <source>
        <strain evidence="4">RCC 1115</strain>
    </source>
</reference>
<feature type="region of interest" description="Disordered" evidence="2">
    <location>
        <begin position="1"/>
        <end position="30"/>
    </location>
</feature>
<dbReference type="InterPro" id="IPR013087">
    <property type="entry name" value="Znf_C2H2_type"/>
</dbReference>
<dbReference type="GO" id="GO:0003676">
    <property type="term" value="F:nucleic acid binding"/>
    <property type="evidence" value="ECO:0007669"/>
    <property type="project" value="InterPro"/>
</dbReference>
<dbReference type="InterPro" id="IPR036236">
    <property type="entry name" value="Znf_C2H2_sf"/>
</dbReference>
<dbReference type="Gene3D" id="3.30.160.60">
    <property type="entry name" value="Classic Zinc Finger"/>
    <property type="match status" value="2"/>
</dbReference>
<dbReference type="InterPro" id="IPR003604">
    <property type="entry name" value="Matrin/U1-like-C_Znf_C2H2"/>
</dbReference>
<dbReference type="PANTHER" id="PTHR46786:SF1">
    <property type="entry name" value="ZINC FINGER MATRIN-TYPE PROTEIN 3"/>
    <property type="match status" value="1"/>
</dbReference>
<feature type="non-terminal residue" evidence="4">
    <location>
        <position position="136"/>
    </location>
</feature>
<feature type="region of interest" description="Disordered" evidence="2">
    <location>
        <begin position="112"/>
        <end position="136"/>
    </location>
</feature>
<sequence>GRRGEGRFLGARRGGDDGGSTAPASEPRTALERRLATRADRPRCAACGVDFTSDAQYAEHLRGKKHASKTRNASGRRGDGASGGGGRRYVKPPPGPHCELCRKMFTSETQRKEHFEGKWHAARARGELPPSNKPYS</sequence>
<feature type="domain" description="C2H2-type" evidence="3">
    <location>
        <begin position="42"/>
        <end position="71"/>
    </location>
</feature>
<evidence type="ECO:0000256" key="2">
    <source>
        <dbReference type="SAM" id="MobiDB-lite"/>
    </source>
</evidence>
<dbReference type="PANTHER" id="PTHR46786">
    <property type="entry name" value="ZINC FINGER MATRIN-TYPE PROTEIN 3"/>
    <property type="match status" value="1"/>
</dbReference>
<keyword evidence="1" id="KW-0862">Zinc</keyword>
<evidence type="ECO:0000259" key="3">
    <source>
        <dbReference type="PROSITE" id="PS50157"/>
    </source>
</evidence>
<dbReference type="Proteomes" id="UP000195557">
    <property type="component" value="Unassembled WGS sequence"/>
</dbReference>
<dbReference type="Pfam" id="PF12874">
    <property type="entry name" value="zf-met"/>
    <property type="match status" value="2"/>
</dbReference>
<gene>
    <name evidence="4" type="ORF">BE221DRAFT_45945</name>
</gene>
<keyword evidence="1" id="KW-0479">Metal-binding</keyword>